<dbReference type="eggNOG" id="COG1719">
    <property type="taxonomic scope" value="Bacteria"/>
</dbReference>
<name>X5E3Q9_9BACT</name>
<dbReference type="EMBL" id="FOHT01000031">
    <property type="protein sequence ID" value="SET95104.1"/>
    <property type="molecule type" value="Genomic_DNA"/>
</dbReference>
<dbReference type="OrthoDB" id="7266652at2"/>
<dbReference type="HOGENOM" id="CLU_079260_1_1_10"/>
<dbReference type="RefSeq" id="WP_038562796.1">
    <property type="nucleotide sequence ID" value="NZ_FOHT01000031.1"/>
</dbReference>
<dbReference type="GO" id="GO:0020037">
    <property type="term" value="F:heme binding"/>
    <property type="evidence" value="ECO:0007669"/>
    <property type="project" value="InterPro"/>
</dbReference>
<dbReference type="InterPro" id="IPR024096">
    <property type="entry name" value="NO_sig/Golgi_transp_ligand-bd"/>
</dbReference>
<reference evidence="3 5" key="2">
    <citation type="submission" date="2016-10" db="EMBL/GenBank/DDBJ databases">
        <authorList>
            <person name="de Groot N.N."/>
        </authorList>
    </citation>
    <scope>NUCLEOTIDE SEQUENCE [LARGE SCALE GENOMIC DNA]</scope>
    <source>
        <strain evidence="3 5">DSM 25947</strain>
    </source>
</reference>
<evidence type="ECO:0000259" key="1">
    <source>
        <dbReference type="Pfam" id="PF07700"/>
    </source>
</evidence>
<protein>
    <submittedName>
        <fullName evidence="3">Haem-NO-binding</fullName>
    </submittedName>
    <submittedName>
        <fullName evidence="2">Heme transporter CcmB</fullName>
    </submittedName>
</protein>
<dbReference type="PANTHER" id="PTHR45655">
    <property type="entry name" value="GUANYLATE CYCLASE SOLUBLE SUBUNIT BETA-2"/>
    <property type="match status" value="1"/>
</dbReference>
<feature type="domain" description="Heme NO-binding" evidence="1">
    <location>
        <begin position="2"/>
        <end position="161"/>
    </location>
</feature>
<dbReference type="Pfam" id="PF07700">
    <property type="entry name" value="HNOB"/>
    <property type="match status" value="1"/>
</dbReference>
<dbReference type="InterPro" id="IPR011644">
    <property type="entry name" value="Heme_NO-bd"/>
</dbReference>
<evidence type="ECO:0000313" key="3">
    <source>
        <dbReference type="EMBL" id="SET95104.1"/>
    </source>
</evidence>
<dbReference type="SUPFAM" id="SSF111126">
    <property type="entry name" value="Ligand-binding domain in the NO signalling and Golgi transport"/>
    <property type="match status" value="1"/>
</dbReference>
<organism evidence="3 5">
    <name type="scientific">Draconibacterium orientale</name>
    <dbReference type="NCBI Taxonomy" id="1168034"/>
    <lineage>
        <taxon>Bacteria</taxon>
        <taxon>Pseudomonadati</taxon>
        <taxon>Bacteroidota</taxon>
        <taxon>Bacteroidia</taxon>
        <taxon>Marinilabiliales</taxon>
        <taxon>Prolixibacteraceae</taxon>
        <taxon>Draconibacterium</taxon>
    </lineage>
</organism>
<evidence type="ECO:0000313" key="5">
    <source>
        <dbReference type="Proteomes" id="UP000181981"/>
    </source>
</evidence>
<reference evidence="2 4" key="1">
    <citation type="submission" date="2014-03" db="EMBL/GenBank/DDBJ databases">
        <title>Complete genome sequence of a deeply braunched marine Bacteroidia bacterium Draconibacterium orientale type strain FH5T.</title>
        <authorList>
            <person name="Li X."/>
            <person name="Wang X."/>
            <person name="Xie Z."/>
            <person name="Du Z."/>
            <person name="Chen G."/>
        </authorList>
    </citation>
    <scope>NUCLEOTIDE SEQUENCE [LARGE SCALE GENOMIC DNA]</scope>
    <source>
        <strain evidence="2 4">FH5</strain>
    </source>
</reference>
<proteinExistence type="predicted"/>
<dbReference type="InterPro" id="IPR038158">
    <property type="entry name" value="H-NOX_domain_sf"/>
</dbReference>
<dbReference type="STRING" id="1168034.FH5T_20825"/>
<dbReference type="PANTHER" id="PTHR45655:SF13">
    <property type="entry name" value="SOLUBLE GUANYLATE CYCLASE GCY-32-RELATED"/>
    <property type="match status" value="1"/>
</dbReference>
<dbReference type="EMBL" id="CP007451">
    <property type="protein sequence ID" value="AHW61231.1"/>
    <property type="molecule type" value="Genomic_DNA"/>
</dbReference>
<dbReference type="Proteomes" id="UP000181981">
    <property type="component" value="Unassembled WGS sequence"/>
</dbReference>
<dbReference type="KEGG" id="dori:FH5T_20825"/>
<accession>X5E3Q9</accession>
<dbReference type="Proteomes" id="UP000023772">
    <property type="component" value="Chromosome"/>
</dbReference>
<dbReference type="Gene3D" id="3.90.1520.10">
    <property type="entry name" value="H-NOX domain"/>
    <property type="match status" value="1"/>
</dbReference>
<sequence length="178" mass="20602">MKGLVFREFLEMVEKEYGYETVDTIIEKSKVPSEGIYTSVGTYHHSEMFALITELSKLTKLNTDKLLFAFGAYVFDVFVKAYPVFFENKTSSFQLLADVEGTIHVEVLKLYPEAELPTFSIEEQREDKMVMIYRSQRKMADFAEGLIQGCAKHFNENITISREYIEEDGTVVLFRITK</sequence>
<evidence type="ECO:0000313" key="4">
    <source>
        <dbReference type="Proteomes" id="UP000023772"/>
    </source>
</evidence>
<evidence type="ECO:0000313" key="2">
    <source>
        <dbReference type="EMBL" id="AHW61231.1"/>
    </source>
</evidence>
<dbReference type="AlphaFoldDB" id="X5E3Q9"/>
<keyword evidence="4" id="KW-1185">Reference proteome</keyword>
<gene>
    <name evidence="2" type="ORF">FH5T_20825</name>
    <name evidence="3" type="ORF">SAMN05444285_13140</name>
</gene>